<dbReference type="SUPFAM" id="SSF75005">
    <property type="entry name" value="Arabinanase/levansucrase/invertase"/>
    <property type="match status" value="1"/>
</dbReference>
<sequence>MRSFLPRSRQLILSALSLLLAQAHLSLAADATPIGERRELFADRTLIDSMNGVRLQLARTREAEAVMQFDEPWEHAVNYTTVIKDGDLYRLYYRGMLPERENGTPLEVTCYAESTDGVNWVKPELDIFEYKGRKTNVILAPDLAKRVSHNFSPFLDDRPGVPAAERYKGVGGVFHDNSDLVPDPAQASVSGGLYRYVSADGIHWKLAAPQPILPGYALDSQNVLIWVPAEEQYAIYLRTWSEGGVPGKPTYAGIRTVSRSVSKDFTNWSEPERMHFGDAPLEHLYTNGTHPYFRAPHLLVALPFRFWPDRQAYSPEQQIEWGVDPSQAHGVSDAVFMTSRGGLGYDRTFMESFLRPGRDPYAWHARNNSPTLGVVPTGDGEMSFYAVTHYMMPSCFLRRHVVRTDGFSAAHGGYEGGTLLTKPITFAGGNLDLNFATSAAGGVTVELVDIYGETLATSEELIGDDIDRSVTWVGRDDVAEFAGQPVRLRFTLQDADLYAYRFHR</sequence>
<evidence type="ECO:0008006" key="4">
    <source>
        <dbReference type="Google" id="ProtNLM"/>
    </source>
</evidence>
<gene>
    <name evidence="2" type="ORF">K1X11_011940</name>
</gene>
<reference evidence="2 3" key="1">
    <citation type="submission" date="2021-08" db="EMBL/GenBank/DDBJ databases">
        <authorList>
            <person name="Zhang D."/>
            <person name="Zhang A."/>
            <person name="Wang L."/>
        </authorList>
    </citation>
    <scope>NUCLEOTIDE SEQUENCE [LARGE SCALE GENOMIC DNA]</scope>
    <source>
        <strain evidence="2 3">WL0086</strain>
    </source>
</reference>
<accession>A0ABZ1C1L1</accession>
<reference evidence="2 3" key="2">
    <citation type="submission" date="2023-12" db="EMBL/GenBank/DDBJ databases">
        <title>Description of an unclassified Opitutus bacterium of Verrucomicrobiota.</title>
        <authorList>
            <person name="Zhang D.-F."/>
        </authorList>
    </citation>
    <scope>NUCLEOTIDE SEQUENCE [LARGE SCALE GENOMIC DNA]</scope>
    <source>
        <strain evidence="2 3">WL0086</strain>
    </source>
</reference>
<dbReference type="Gene3D" id="2.115.10.20">
    <property type="entry name" value="Glycosyl hydrolase domain, family 43"/>
    <property type="match status" value="1"/>
</dbReference>
<evidence type="ECO:0000313" key="2">
    <source>
        <dbReference type="EMBL" id="WRQ85513.1"/>
    </source>
</evidence>
<proteinExistence type="predicted"/>
<keyword evidence="3" id="KW-1185">Reference proteome</keyword>
<dbReference type="InterPro" id="IPR023296">
    <property type="entry name" value="Glyco_hydro_beta-prop_sf"/>
</dbReference>
<organism evidence="2 3">
    <name type="scientific">Actomonas aquatica</name>
    <dbReference type="NCBI Taxonomy" id="2866162"/>
    <lineage>
        <taxon>Bacteria</taxon>
        <taxon>Pseudomonadati</taxon>
        <taxon>Verrucomicrobiota</taxon>
        <taxon>Opitutia</taxon>
        <taxon>Opitutales</taxon>
        <taxon>Opitutaceae</taxon>
        <taxon>Actomonas</taxon>
    </lineage>
</organism>
<dbReference type="Proteomes" id="UP000738431">
    <property type="component" value="Chromosome"/>
</dbReference>
<evidence type="ECO:0000256" key="1">
    <source>
        <dbReference type="SAM" id="SignalP"/>
    </source>
</evidence>
<name>A0ABZ1C1L1_9BACT</name>
<dbReference type="EMBL" id="CP139781">
    <property type="protein sequence ID" value="WRQ85513.1"/>
    <property type="molecule type" value="Genomic_DNA"/>
</dbReference>
<keyword evidence="1" id="KW-0732">Signal</keyword>
<evidence type="ECO:0000313" key="3">
    <source>
        <dbReference type="Proteomes" id="UP000738431"/>
    </source>
</evidence>
<dbReference type="RefSeq" id="WP_221031955.1">
    <property type="nucleotide sequence ID" value="NZ_CP139781.1"/>
</dbReference>
<protein>
    <recommendedName>
        <fullName evidence="4">Glycosyl hydrolase family 32 N-terminal domain-containing protein</fullName>
    </recommendedName>
</protein>
<feature type="signal peptide" evidence="1">
    <location>
        <begin position="1"/>
        <end position="28"/>
    </location>
</feature>
<feature type="chain" id="PRO_5046370441" description="Glycosyl hydrolase family 32 N-terminal domain-containing protein" evidence="1">
    <location>
        <begin position="29"/>
        <end position="504"/>
    </location>
</feature>